<dbReference type="AlphaFoldDB" id="A0AAD7U8E9"/>
<comment type="similarity">
    <text evidence="6">Belongs to the class I-like SAM-binding methyltransferase superfamily. Cation-dependent O-methyltransferase family.</text>
</comment>
<dbReference type="InterPro" id="IPR002935">
    <property type="entry name" value="SAM_O-MeTrfase"/>
</dbReference>
<dbReference type="InterPro" id="IPR029063">
    <property type="entry name" value="SAM-dependent_MTases_sf"/>
</dbReference>
<evidence type="ECO:0000256" key="4">
    <source>
        <dbReference type="ARBA" id="ARBA00022691"/>
    </source>
</evidence>
<dbReference type="Proteomes" id="UP001230188">
    <property type="component" value="Unassembled WGS sequence"/>
</dbReference>
<evidence type="ECO:0000256" key="5">
    <source>
        <dbReference type="ARBA" id="ARBA00022939"/>
    </source>
</evidence>
<evidence type="ECO:0000256" key="2">
    <source>
        <dbReference type="ARBA" id="ARBA00022603"/>
    </source>
</evidence>
<keyword evidence="9" id="KW-1185">Reference proteome</keyword>
<accession>A0AAD7U8E9</accession>
<dbReference type="CDD" id="cd02440">
    <property type="entry name" value="AdoMet_MTases"/>
    <property type="match status" value="1"/>
</dbReference>
<dbReference type="Gene3D" id="3.40.50.150">
    <property type="entry name" value="Vaccinia Virus protein VP39"/>
    <property type="match status" value="1"/>
</dbReference>
<keyword evidence="4" id="KW-0949">S-adenosyl-L-methionine</keyword>
<evidence type="ECO:0000256" key="3">
    <source>
        <dbReference type="ARBA" id="ARBA00022679"/>
    </source>
</evidence>
<dbReference type="GO" id="GO:0006584">
    <property type="term" value="P:catecholamine metabolic process"/>
    <property type="evidence" value="ECO:0007669"/>
    <property type="project" value="UniProtKB-KW"/>
</dbReference>
<gene>
    <name evidence="8" type="ORF">CTAYLR_003393</name>
</gene>
<sequence>MLWLSVLATGRRAAIGGLCVSTSFAATAGSAGVSRPLADAILLSDADFYAQFPYRTVADVLPFLRECAREGDPDSVVAALDLWAARYPMYQISATKGAILDGALRRASPNIAVEIGSFIGYSAVRMARALPRTARLVCVEASPDFAEVARSVVAYAGLDATFVVAKASDCVPRLAELAGDDPIDFLFLDHAKEAYLADLQRLEAANLVRNGTVVLADNVRYPGAPGFLDYVVPPRYDTQLVDAPYEAVGWETNWKVVDDAMSISTRLALLSQ</sequence>
<evidence type="ECO:0000256" key="6">
    <source>
        <dbReference type="ARBA" id="ARBA00023453"/>
    </source>
</evidence>
<evidence type="ECO:0000313" key="8">
    <source>
        <dbReference type="EMBL" id="KAJ8599754.1"/>
    </source>
</evidence>
<evidence type="ECO:0000313" key="9">
    <source>
        <dbReference type="Proteomes" id="UP001230188"/>
    </source>
</evidence>
<dbReference type="EC" id="2.1.1.6" evidence="1"/>
<name>A0AAD7U8E9_9STRA</name>
<feature type="chain" id="PRO_5042247985" description="catechol O-methyltransferase" evidence="7">
    <location>
        <begin position="17"/>
        <end position="272"/>
    </location>
</feature>
<comment type="caution">
    <text evidence="8">The sequence shown here is derived from an EMBL/GenBank/DDBJ whole genome shotgun (WGS) entry which is preliminary data.</text>
</comment>
<dbReference type="SUPFAM" id="SSF53335">
    <property type="entry name" value="S-adenosyl-L-methionine-dependent methyltransferases"/>
    <property type="match status" value="1"/>
</dbReference>
<keyword evidence="3" id="KW-0808">Transferase</keyword>
<dbReference type="GO" id="GO:0016206">
    <property type="term" value="F:catechol O-methyltransferase activity"/>
    <property type="evidence" value="ECO:0007669"/>
    <property type="project" value="UniProtKB-EC"/>
</dbReference>
<dbReference type="PROSITE" id="PS51682">
    <property type="entry name" value="SAM_OMT_I"/>
    <property type="match status" value="1"/>
</dbReference>
<feature type="signal peptide" evidence="7">
    <location>
        <begin position="1"/>
        <end position="16"/>
    </location>
</feature>
<dbReference type="EMBL" id="JAQMWT010000546">
    <property type="protein sequence ID" value="KAJ8599754.1"/>
    <property type="molecule type" value="Genomic_DNA"/>
</dbReference>
<keyword evidence="2" id="KW-0489">Methyltransferase</keyword>
<protein>
    <recommendedName>
        <fullName evidence="1">catechol O-methyltransferase</fullName>
        <ecNumber evidence="1">2.1.1.6</ecNumber>
    </recommendedName>
</protein>
<organism evidence="8 9">
    <name type="scientific">Chrysophaeum taylorii</name>
    <dbReference type="NCBI Taxonomy" id="2483200"/>
    <lineage>
        <taxon>Eukaryota</taxon>
        <taxon>Sar</taxon>
        <taxon>Stramenopiles</taxon>
        <taxon>Ochrophyta</taxon>
        <taxon>Pelagophyceae</taxon>
        <taxon>Pelagomonadales</taxon>
        <taxon>Pelagomonadaceae</taxon>
        <taxon>Chrysophaeum</taxon>
    </lineage>
</organism>
<dbReference type="Pfam" id="PF01596">
    <property type="entry name" value="Methyltransf_3"/>
    <property type="match status" value="1"/>
</dbReference>
<dbReference type="PANTHER" id="PTHR43836">
    <property type="entry name" value="CATECHOL O-METHYLTRANSFERASE 1-RELATED"/>
    <property type="match status" value="1"/>
</dbReference>
<reference evidence="8" key="1">
    <citation type="submission" date="2023-01" db="EMBL/GenBank/DDBJ databases">
        <title>Metagenome sequencing of chrysophaentin producing Chrysophaeum taylorii.</title>
        <authorList>
            <person name="Davison J."/>
            <person name="Bewley C."/>
        </authorList>
    </citation>
    <scope>NUCLEOTIDE SEQUENCE</scope>
    <source>
        <strain evidence="8">NIES-1699</strain>
    </source>
</reference>
<dbReference type="PANTHER" id="PTHR43836:SF2">
    <property type="entry name" value="CATECHOL O-METHYLTRANSFERASE 1-RELATED"/>
    <property type="match status" value="1"/>
</dbReference>
<evidence type="ECO:0000256" key="7">
    <source>
        <dbReference type="SAM" id="SignalP"/>
    </source>
</evidence>
<evidence type="ECO:0000256" key="1">
    <source>
        <dbReference type="ARBA" id="ARBA00012880"/>
    </source>
</evidence>
<keyword evidence="7" id="KW-0732">Signal</keyword>
<dbReference type="GO" id="GO:0032259">
    <property type="term" value="P:methylation"/>
    <property type="evidence" value="ECO:0007669"/>
    <property type="project" value="UniProtKB-KW"/>
</dbReference>
<keyword evidence="5" id="KW-0128">Catecholamine metabolism</keyword>
<proteinExistence type="inferred from homology"/>